<dbReference type="SUPFAM" id="SSF51197">
    <property type="entry name" value="Clavaminate synthase-like"/>
    <property type="match status" value="1"/>
</dbReference>
<evidence type="ECO:0000313" key="7">
    <source>
        <dbReference type="Proteomes" id="UP000265520"/>
    </source>
</evidence>
<dbReference type="AlphaFoldDB" id="A0A392MX13"/>
<accession>A0A392MX13</accession>
<keyword evidence="2" id="KW-0479">Metal-binding</keyword>
<dbReference type="InterPro" id="IPR044861">
    <property type="entry name" value="IPNS-like_FE2OG_OXY"/>
</dbReference>
<feature type="domain" description="Isopenicillin N synthase-like Fe(2+) 2OG dioxygenase" evidence="5">
    <location>
        <begin position="40"/>
        <end position="84"/>
    </location>
</feature>
<evidence type="ECO:0000256" key="1">
    <source>
        <dbReference type="ARBA" id="ARBA00008056"/>
    </source>
</evidence>
<dbReference type="InterPro" id="IPR027443">
    <property type="entry name" value="IPNS-like_sf"/>
</dbReference>
<dbReference type="PANTHER" id="PTHR10209">
    <property type="entry name" value="OXIDOREDUCTASE, 2OG-FE II OXYGENASE FAMILY PROTEIN"/>
    <property type="match status" value="1"/>
</dbReference>
<sequence>EVGKAVARIIALALGLDANFFDKPETLGEPIAIVRLLHYQAGAHTDYGLITLLATDDVQGLQICKNKDAEPQIWEDVTPLKGLVLMVLWLSNAELVRENQGSIPVEHILEEGPRALSCNLNAQAQINPIAGPKD</sequence>
<gene>
    <name evidence="6" type="ORF">A2U01_0012772</name>
</gene>
<organism evidence="6 7">
    <name type="scientific">Trifolium medium</name>
    <dbReference type="NCBI Taxonomy" id="97028"/>
    <lineage>
        <taxon>Eukaryota</taxon>
        <taxon>Viridiplantae</taxon>
        <taxon>Streptophyta</taxon>
        <taxon>Embryophyta</taxon>
        <taxon>Tracheophyta</taxon>
        <taxon>Spermatophyta</taxon>
        <taxon>Magnoliopsida</taxon>
        <taxon>eudicotyledons</taxon>
        <taxon>Gunneridae</taxon>
        <taxon>Pentapetalae</taxon>
        <taxon>rosids</taxon>
        <taxon>fabids</taxon>
        <taxon>Fabales</taxon>
        <taxon>Fabaceae</taxon>
        <taxon>Papilionoideae</taxon>
        <taxon>50 kb inversion clade</taxon>
        <taxon>NPAAA clade</taxon>
        <taxon>Hologalegina</taxon>
        <taxon>IRL clade</taxon>
        <taxon>Trifolieae</taxon>
        <taxon>Trifolium</taxon>
    </lineage>
</organism>
<evidence type="ECO:0000313" key="6">
    <source>
        <dbReference type="EMBL" id="MCH91842.1"/>
    </source>
</evidence>
<dbReference type="GO" id="GO:0016491">
    <property type="term" value="F:oxidoreductase activity"/>
    <property type="evidence" value="ECO:0007669"/>
    <property type="project" value="UniProtKB-KW"/>
</dbReference>
<comment type="similarity">
    <text evidence="1">Belongs to the iron/ascorbate-dependent oxidoreductase family.</text>
</comment>
<reference evidence="6 7" key="1">
    <citation type="journal article" date="2018" name="Front. Plant Sci.">
        <title>Red Clover (Trifolium pratense) and Zigzag Clover (T. medium) - A Picture of Genomic Similarities and Differences.</title>
        <authorList>
            <person name="Dluhosova J."/>
            <person name="Istvanek J."/>
            <person name="Nedelnik J."/>
            <person name="Repkova J."/>
        </authorList>
    </citation>
    <scope>NUCLEOTIDE SEQUENCE [LARGE SCALE GENOMIC DNA]</scope>
    <source>
        <strain evidence="7">cv. 10/8</strain>
        <tissue evidence="6">Leaf</tissue>
    </source>
</reference>
<dbReference type="Pfam" id="PF03171">
    <property type="entry name" value="2OG-FeII_Oxy"/>
    <property type="match status" value="1"/>
</dbReference>
<evidence type="ECO:0000256" key="3">
    <source>
        <dbReference type="ARBA" id="ARBA00023002"/>
    </source>
</evidence>
<dbReference type="Proteomes" id="UP000265520">
    <property type="component" value="Unassembled WGS sequence"/>
</dbReference>
<evidence type="ECO:0000256" key="2">
    <source>
        <dbReference type="ARBA" id="ARBA00022723"/>
    </source>
</evidence>
<evidence type="ECO:0000259" key="5">
    <source>
        <dbReference type="Pfam" id="PF03171"/>
    </source>
</evidence>
<keyword evidence="3" id="KW-0560">Oxidoreductase</keyword>
<keyword evidence="7" id="KW-1185">Reference proteome</keyword>
<protein>
    <submittedName>
        <fullName evidence="6">Putative iron/ascorbate oxidoreductase</fullName>
    </submittedName>
</protein>
<dbReference type="EMBL" id="LXQA010021278">
    <property type="protein sequence ID" value="MCH91842.1"/>
    <property type="molecule type" value="Genomic_DNA"/>
</dbReference>
<dbReference type="GO" id="GO:0046872">
    <property type="term" value="F:metal ion binding"/>
    <property type="evidence" value="ECO:0007669"/>
    <property type="project" value="UniProtKB-KW"/>
</dbReference>
<name>A0A392MX13_9FABA</name>
<dbReference type="PANTHER" id="PTHR10209:SF867">
    <property type="entry name" value="2-OXOGLUTARATE (2OG) AND FE(II)-DEPENDENT OXYGENASE SUPERFAMILY PROTEIN"/>
    <property type="match status" value="1"/>
</dbReference>
<comment type="caution">
    <text evidence="6">The sequence shown here is derived from an EMBL/GenBank/DDBJ whole genome shotgun (WGS) entry which is preliminary data.</text>
</comment>
<evidence type="ECO:0000256" key="4">
    <source>
        <dbReference type="ARBA" id="ARBA00023004"/>
    </source>
</evidence>
<keyword evidence="4" id="KW-0408">Iron</keyword>
<proteinExistence type="inferred from homology"/>
<dbReference type="Gene3D" id="2.60.120.330">
    <property type="entry name" value="B-lactam Antibiotic, Isopenicillin N Synthase, Chain"/>
    <property type="match status" value="1"/>
</dbReference>
<feature type="non-terminal residue" evidence="6">
    <location>
        <position position="1"/>
    </location>
</feature>